<accession>A0ACC2PWL1</accession>
<proteinExistence type="predicted"/>
<organism evidence="1 2">
    <name type="scientific">Eretmocerus hayati</name>
    <dbReference type="NCBI Taxonomy" id="131215"/>
    <lineage>
        <taxon>Eukaryota</taxon>
        <taxon>Metazoa</taxon>
        <taxon>Ecdysozoa</taxon>
        <taxon>Arthropoda</taxon>
        <taxon>Hexapoda</taxon>
        <taxon>Insecta</taxon>
        <taxon>Pterygota</taxon>
        <taxon>Neoptera</taxon>
        <taxon>Endopterygota</taxon>
        <taxon>Hymenoptera</taxon>
        <taxon>Apocrita</taxon>
        <taxon>Proctotrupomorpha</taxon>
        <taxon>Chalcidoidea</taxon>
        <taxon>Aphelinidae</taxon>
        <taxon>Aphelininae</taxon>
        <taxon>Eretmocerus</taxon>
    </lineage>
</organism>
<reference evidence="1" key="1">
    <citation type="submission" date="2023-04" db="EMBL/GenBank/DDBJ databases">
        <title>A chromosome-level genome assembly of the parasitoid wasp Eretmocerus hayati.</title>
        <authorList>
            <person name="Zhong Y."/>
            <person name="Liu S."/>
            <person name="Liu Y."/>
        </authorList>
    </citation>
    <scope>NUCLEOTIDE SEQUENCE</scope>
    <source>
        <strain evidence="1">ZJU_SS_LIU_2023</strain>
    </source>
</reference>
<keyword evidence="2" id="KW-1185">Reference proteome</keyword>
<dbReference type="EMBL" id="CM056741">
    <property type="protein sequence ID" value="KAJ8687878.1"/>
    <property type="molecule type" value="Genomic_DNA"/>
</dbReference>
<gene>
    <name evidence="1" type="ORF">QAD02_023673</name>
</gene>
<name>A0ACC2PWL1_9HYME</name>
<dbReference type="Proteomes" id="UP001239111">
    <property type="component" value="Chromosome 1"/>
</dbReference>
<sequence length="104" mass="11723">MRSEHQYQMQIAKLSPKWTGRGKITMNLYGLLIITYKYVASQGYETQLLPSDLLLDLLQAPNKTQLLMAVLWLGAGGLGYVTYVERRKVENVTTSAVAVDNFLL</sequence>
<comment type="caution">
    <text evidence="1">The sequence shown here is derived from an EMBL/GenBank/DDBJ whole genome shotgun (WGS) entry which is preliminary data.</text>
</comment>
<evidence type="ECO:0000313" key="2">
    <source>
        <dbReference type="Proteomes" id="UP001239111"/>
    </source>
</evidence>
<evidence type="ECO:0000313" key="1">
    <source>
        <dbReference type="EMBL" id="KAJ8687878.1"/>
    </source>
</evidence>
<protein>
    <submittedName>
        <fullName evidence="1">Uncharacterized protein</fullName>
    </submittedName>
</protein>